<accession>A0A423VPL8</accession>
<dbReference type="EMBL" id="LKEA01000047">
    <property type="protein sequence ID" value="ROV92979.1"/>
    <property type="molecule type" value="Genomic_DNA"/>
</dbReference>
<sequence length="412" mass="45338">MHFISTILPAFLVGSVVAHPGHSVTEELQERRDYLANAQVRDLSHCSEKLKARGIEARNIARRERIAEAARAKRGLKSKRDLSTVLAADHNATGLGYTANSDPTSLFTSNASCILTPDVTQGPYYVGGEYIRQDVRETQQGIDTVIDYQVIDVETCEPVPNVYLEMWHCNSTGVYSGVTASGNGDSSDTGNLNNTFLRGIWPTDSDGVAQFETTFPGHYTSRATHIHILIHTNATVYPNGTLGNEVTSSHVGQAFFDQDLIYLADEISPYSDNTQEITTNADDSILSEETATDGVDPMFEYTYLSDDLADGLFAWIAFGINTTESSSVTPAAFYYESGGVENDIVDEPTTKTDLEVSDSGRLSYREAQAYTRNLKLKHLKQPTESVDHLSLTLSIAHYDIAPYIFLIFTLIT</sequence>
<keyword evidence="1" id="KW-0732">Signal</keyword>
<gene>
    <name evidence="3" type="ORF">VMCG_08973</name>
</gene>
<reference evidence="3 4" key="1">
    <citation type="submission" date="2015-09" db="EMBL/GenBank/DDBJ databases">
        <title>Host preference determinants of Valsa canker pathogens revealed by comparative genomics.</title>
        <authorList>
            <person name="Yin Z."/>
            <person name="Huang L."/>
        </authorList>
    </citation>
    <scope>NUCLEOTIDE SEQUENCE [LARGE SCALE GENOMIC DNA]</scope>
    <source>
        <strain evidence="3 4">03-1</strain>
    </source>
</reference>
<feature type="chain" id="PRO_5019278252" description="Intradiol ring-cleavage dioxygenases domain-containing protein" evidence="1">
    <location>
        <begin position="19"/>
        <end position="412"/>
    </location>
</feature>
<dbReference type="InterPro" id="IPR000627">
    <property type="entry name" value="Intradiol_dOase_C"/>
</dbReference>
<dbReference type="Proteomes" id="UP000283895">
    <property type="component" value="Unassembled WGS sequence"/>
</dbReference>
<dbReference type="Gene3D" id="2.60.130.10">
    <property type="entry name" value="Aromatic compound dioxygenase"/>
    <property type="match status" value="1"/>
</dbReference>
<comment type="caution">
    <text evidence="3">The sequence shown here is derived from an EMBL/GenBank/DDBJ whole genome shotgun (WGS) entry which is preliminary data.</text>
</comment>
<name>A0A423VPL8_9PEZI</name>
<organism evidence="3 4">
    <name type="scientific">Cytospora schulzeri</name>
    <dbReference type="NCBI Taxonomy" id="448051"/>
    <lineage>
        <taxon>Eukaryota</taxon>
        <taxon>Fungi</taxon>
        <taxon>Dikarya</taxon>
        <taxon>Ascomycota</taxon>
        <taxon>Pezizomycotina</taxon>
        <taxon>Sordariomycetes</taxon>
        <taxon>Sordariomycetidae</taxon>
        <taxon>Diaporthales</taxon>
        <taxon>Cytosporaceae</taxon>
        <taxon>Cytospora</taxon>
    </lineage>
</organism>
<dbReference type="PANTHER" id="PTHR34315">
    <property type="match status" value="1"/>
</dbReference>
<dbReference type="OrthoDB" id="121380at2759"/>
<evidence type="ECO:0000259" key="2">
    <source>
        <dbReference type="Pfam" id="PF00775"/>
    </source>
</evidence>
<dbReference type="STRING" id="356882.A0A423VPL8"/>
<evidence type="ECO:0000313" key="4">
    <source>
        <dbReference type="Proteomes" id="UP000283895"/>
    </source>
</evidence>
<feature type="domain" description="Intradiol ring-cleavage dioxygenases" evidence="2">
    <location>
        <begin position="130"/>
        <end position="223"/>
    </location>
</feature>
<dbReference type="AlphaFoldDB" id="A0A423VPL8"/>
<dbReference type="Pfam" id="PF00775">
    <property type="entry name" value="Dioxygenase_C"/>
    <property type="match status" value="1"/>
</dbReference>
<evidence type="ECO:0000256" key="1">
    <source>
        <dbReference type="SAM" id="SignalP"/>
    </source>
</evidence>
<feature type="signal peptide" evidence="1">
    <location>
        <begin position="1"/>
        <end position="18"/>
    </location>
</feature>
<dbReference type="SUPFAM" id="SSF49482">
    <property type="entry name" value="Aromatic compound dioxygenase"/>
    <property type="match status" value="1"/>
</dbReference>
<keyword evidence="4" id="KW-1185">Reference proteome</keyword>
<dbReference type="InterPro" id="IPR015889">
    <property type="entry name" value="Intradiol_dOase_core"/>
</dbReference>
<dbReference type="CDD" id="cd03457">
    <property type="entry name" value="intradiol_dioxygenase_like"/>
    <property type="match status" value="1"/>
</dbReference>
<dbReference type="PANTHER" id="PTHR34315:SF1">
    <property type="entry name" value="INTRADIOL RING-CLEAVAGE DIOXYGENASES DOMAIN-CONTAINING PROTEIN-RELATED"/>
    <property type="match status" value="1"/>
</dbReference>
<dbReference type="GO" id="GO:0016702">
    <property type="term" value="F:oxidoreductase activity, acting on single donors with incorporation of molecular oxygen, incorporation of two atoms of oxygen"/>
    <property type="evidence" value="ECO:0007669"/>
    <property type="project" value="InterPro"/>
</dbReference>
<proteinExistence type="predicted"/>
<dbReference type="GO" id="GO:0008199">
    <property type="term" value="F:ferric iron binding"/>
    <property type="evidence" value="ECO:0007669"/>
    <property type="project" value="InterPro"/>
</dbReference>
<protein>
    <recommendedName>
        <fullName evidence="2">Intradiol ring-cleavage dioxygenases domain-containing protein</fullName>
    </recommendedName>
</protein>
<evidence type="ECO:0000313" key="3">
    <source>
        <dbReference type="EMBL" id="ROV92979.1"/>
    </source>
</evidence>